<proteinExistence type="predicted"/>
<name>A0AAW1RAB9_9CHLO</name>
<dbReference type="GO" id="GO:0005634">
    <property type="term" value="C:nucleus"/>
    <property type="evidence" value="ECO:0007669"/>
    <property type="project" value="TreeGrafter"/>
</dbReference>
<evidence type="ECO:0000313" key="5">
    <source>
        <dbReference type="EMBL" id="KAK9830391.1"/>
    </source>
</evidence>
<dbReference type="GO" id="GO:0042276">
    <property type="term" value="P:error-prone translesion synthesis"/>
    <property type="evidence" value="ECO:0007669"/>
    <property type="project" value="InterPro"/>
</dbReference>
<dbReference type="EMBL" id="JALJOR010000001">
    <property type="protein sequence ID" value="KAK9830391.1"/>
    <property type="molecule type" value="Genomic_DNA"/>
</dbReference>
<dbReference type="InterPro" id="IPR044917">
    <property type="entry name" value="PRIMPOL"/>
</dbReference>
<dbReference type="GO" id="GO:0005759">
    <property type="term" value="C:mitochondrial matrix"/>
    <property type="evidence" value="ECO:0007669"/>
    <property type="project" value="TreeGrafter"/>
</dbReference>
<protein>
    <recommendedName>
        <fullName evidence="1">DNA-directed primase/polymerase protein</fullName>
        <ecNumber evidence="3">2.7.7.102</ecNumber>
    </recommendedName>
</protein>
<dbReference type="PANTHER" id="PTHR31399:SF0">
    <property type="entry name" value="DNA-DIRECTED PRIMASE_POLYMERASE PROTEIN"/>
    <property type="match status" value="1"/>
</dbReference>
<gene>
    <name evidence="5" type="ORF">WJX72_011482</name>
</gene>
<dbReference type="Proteomes" id="UP001489004">
    <property type="component" value="Unassembled WGS sequence"/>
</dbReference>
<comment type="caution">
    <text evidence="5">The sequence shown here is derived from an EMBL/GenBank/DDBJ whole genome shotgun (WGS) entry which is preliminary data.</text>
</comment>
<accession>A0AAW1RAB9</accession>
<organism evidence="5 6">
    <name type="scientific">[Myrmecia] bisecta</name>
    <dbReference type="NCBI Taxonomy" id="41462"/>
    <lineage>
        <taxon>Eukaryota</taxon>
        <taxon>Viridiplantae</taxon>
        <taxon>Chlorophyta</taxon>
        <taxon>core chlorophytes</taxon>
        <taxon>Trebouxiophyceae</taxon>
        <taxon>Trebouxiales</taxon>
        <taxon>Trebouxiaceae</taxon>
        <taxon>Myrmecia</taxon>
    </lineage>
</organism>
<reference evidence="5 6" key="1">
    <citation type="journal article" date="2024" name="Nat. Commun.">
        <title>Phylogenomics reveals the evolutionary origins of lichenization in chlorophyte algae.</title>
        <authorList>
            <person name="Puginier C."/>
            <person name="Libourel C."/>
            <person name="Otte J."/>
            <person name="Skaloud P."/>
            <person name="Haon M."/>
            <person name="Grisel S."/>
            <person name="Petersen M."/>
            <person name="Berrin J.G."/>
            <person name="Delaux P.M."/>
            <person name="Dal Grande F."/>
            <person name="Keller J."/>
        </authorList>
    </citation>
    <scope>NUCLEOTIDE SEQUENCE [LARGE SCALE GENOMIC DNA]</scope>
    <source>
        <strain evidence="5 6">SAG 2043</strain>
    </source>
</reference>
<dbReference type="GO" id="GO:0031297">
    <property type="term" value="P:replication fork processing"/>
    <property type="evidence" value="ECO:0007669"/>
    <property type="project" value="TreeGrafter"/>
</dbReference>
<sequence>MPAAQQDRRSLLQCILDAKVAAKATLTKRRKLLKGTLQGSRCDLASAQPAVLHSANAAPDTAAQPSLPTPAITGTLLHVRPSSFYRSWRLDQVDAHVVRWIRNAKRRLRCPDELAIFQHVPLQEAAFQFLDDHEAAPQLRVFSVEHDVSGRRSFIVSTMDEFWKRYSGMLPQHRHYYEIIRQGWPCHLYFDLEFGTGFNPDVNGEQLVDLLLQLVFAKIKDKFGLEVDAGCVLELDSTTPAKFSRHLIVRLPGHAFQNNMHVGTFVKELCEAVVGEQSEGNPYNALMVMKDETGTKTLFVDGGVYSRNRAFRLFLSSKAGRESILRPTGRLMPLASSQRQTFMDALICNVTEGASLLRCADDCCGAFSWTKRGAAAHRPAGGAQGPPADAQAHVGPCPFPELERFIASICTEGGTQGTIRSWMHWPELDVVLFNIKGNRWCGNVGRAHKSNGIFYIADLKGGIWYQKCYDPECRNYRSEAMPLPPHLLARRTSGPAENENPHNVLADGDVLPPDSSHANAYCSTARQTLLRADTLQECSEGHTQQAKFPLQAGRLLPAAGVFGQFSSPAMAHEERLTEAAMLLAAEAHEHGLY</sequence>
<evidence type="ECO:0000256" key="2">
    <source>
        <dbReference type="ARBA" id="ARBA00044677"/>
    </source>
</evidence>
<dbReference type="AlphaFoldDB" id="A0AAW1RAB9"/>
<evidence type="ECO:0000256" key="3">
    <source>
        <dbReference type="ARBA" id="ARBA00044768"/>
    </source>
</evidence>
<dbReference type="GO" id="GO:0009411">
    <property type="term" value="P:response to UV"/>
    <property type="evidence" value="ECO:0007669"/>
    <property type="project" value="TreeGrafter"/>
</dbReference>
<evidence type="ECO:0000256" key="4">
    <source>
        <dbReference type="ARBA" id="ARBA00047303"/>
    </source>
</evidence>
<dbReference type="Pfam" id="PF03121">
    <property type="entry name" value="Herpes_UL52"/>
    <property type="match status" value="1"/>
</dbReference>
<dbReference type="PANTHER" id="PTHR31399">
    <property type="entry name" value="DNA-DIRECTED PRIMASE / POLYMERASE PROTEIN"/>
    <property type="match status" value="1"/>
</dbReference>
<dbReference type="GO" id="GO:0006264">
    <property type="term" value="P:mitochondrial DNA replication"/>
    <property type="evidence" value="ECO:0007669"/>
    <property type="project" value="TreeGrafter"/>
</dbReference>
<dbReference type="GO" id="GO:0003682">
    <property type="term" value="F:chromatin binding"/>
    <property type="evidence" value="ECO:0007669"/>
    <property type="project" value="TreeGrafter"/>
</dbReference>
<dbReference type="GO" id="GO:0003887">
    <property type="term" value="F:DNA-directed DNA polymerase activity"/>
    <property type="evidence" value="ECO:0007669"/>
    <property type="project" value="UniProtKB-EC"/>
</dbReference>
<dbReference type="EC" id="2.7.7.102" evidence="3"/>
<comment type="catalytic activity">
    <reaction evidence="2">
        <text>ssDNA + n NTP = ssDNA/pppN(pN)n-1 hybrid + (n-1) diphosphate.</text>
        <dbReference type="EC" id="2.7.7.102"/>
    </reaction>
</comment>
<evidence type="ECO:0000313" key="6">
    <source>
        <dbReference type="Proteomes" id="UP001489004"/>
    </source>
</evidence>
<keyword evidence="6" id="KW-1185">Reference proteome</keyword>
<evidence type="ECO:0000256" key="1">
    <source>
        <dbReference type="ARBA" id="ARBA00026139"/>
    </source>
</evidence>
<comment type="catalytic activity">
    <reaction evidence="4">
        <text>DNA(n) + a 2'-deoxyribonucleoside 5'-triphosphate = DNA(n+1) + diphosphate</text>
        <dbReference type="Rhea" id="RHEA:22508"/>
        <dbReference type="Rhea" id="RHEA-COMP:17339"/>
        <dbReference type="Rhea" id="RHEA-COMP:17340"/>
        <dbReference type="ChEBI" id="CHEBI:33019"/>
        <dbReference type="ChEBI" id="CHEBI:61560"/>
        <dbReference type="ChEBI" id="CHEBI:173112"/>
        <dbReference type="EC" id="2.7.7.7"/>
    </reaction>
    <physiologicalReaction direction="left-to-right" evidence="4">
        <dbReference type="Rhea" id="RHEA:22509"/>
    </physiologicalReaction>
</comment>